<gene>
    <name evidence="1" type="primary">phnH</name>
    <name evidence="1" type="ORF">FHK82_08495</name>
</gene>
<comment type="caution">
    <text evidence="1">The sequence shown here is derived from an EMBL/GenBank/DDBJ whole genome shotgun (WGS) entry which is preliminary data.</text>
</comment>
<dbReference type="GO" id="GO:0016829">
    <property type="term" value="F:lyase activity"/>
    <property type="evidence" value="ECO:0007669"/>
    <property type="project" value="UniProtKB-KW"/>
</dbReference>
<accession>A0A558D2Z4</accession>
<dbReference type="InterPro" id="IPR038058">
    <property type="entry name" value="PhnH-like_sp"/>
</dbReference>
<dbReference type="GO" id="GO:0019634">
    <property type="term" value="P:organic phosphonate metabolic process"/>
    <property type="evidence" value="ECO:0007669"/>
    <property type="project" value="InterPro"/>
</dbReference>
<keyword evidence="1" id="KW-0456">Lyase</keyword>
<dbReference type="InterPro" id="IPR008772">
    <property type="entry name" value="Phosphonate_metab_PhnH"/>
</dbReference>
<name>A0A558D2Z4_9GAMM</name>
<dbReference type="NCBIfam" id="TIGR03292">
    <property type="entry name" value="PhnH_redo"/>
    <property type="match status" value="1"/>
</dbReference>
<reference evidence="1 2" key="1">
    <citation type="submission" date="2019-07" db="EMBL/GenBank/DDBJ databases">
        <title>The pathways for chlorine oxyanion respiration interact through the shared metabolite chlorate.</title>
        <authorList>
            <person name="Barnum T.P."/>
            <person name="Cheng Y."/>
            <person name="Hill K.A."/>
            <person name="Lucas L.N."/>
            <person name="Carlson H.K."/>
            <person name="Coates J.D."/>
        </authorList>
    </citation>
    <scope>NUCLEOTIDE SEQUENCE [LARGE SCALE GENOMIC DNA]</scope>
    <source>
        <strain evidence="1">BK-3</strain>
    </source>
</reference>
<evidence type="ECO:0000313" key="2">
    <source>
        <dbReference type="Proteomes" id="UP000317355"/>
    </source>
</evidence>
<dbReference type="PIRSF" id="PIRSF020680">
    <property type="entry name" value="PhnH"/>
    <property type="match status" value="1"/>
</dbReference>
<dbReference type="Proteomes" id="UP000317355">
    <property type="component" value="Unassembled WGS sequence"/>
</dbReference>
<organism evidence="1 2">
    <name type="scientific">Sedimenticola thiotaurini</name>
    <dbReference type="NCBI Taxonomy" id="1543721"/>
    <lineage>
        <taxon>Bacteria</taxon>
        <taxon>Pseudomonadati</taxon>
        <taxon>Pseudomonadota</taxon>
        <taxon>Gammaproteobacteria</taxon>
        <taxon>Chromatiales</taxon>
        <taxon>Sedimenticolaceae</taxon>
        <taxon>Sedimenticola</taxon>
    </lineage>
</organism>
<evidence type="ECO:0000313" key="1">
    <source>
        <dbReference type="EMBL" id="TVT55369.1"/>
    </source>
</evidence>
<proteinExistence type="predicted"/>
<dbReference type="SUPFAM" id="SSF159709">
    <property type="entry name" value="PhnH-like"/>
    <property type="match status" value="1"/>
</dbReference>
<dbReference type="Gene3D" id="3.40.50.11310">
    <property type="entry name" value="Bacterial phosphonate metabolism protein PhnH"/>
    <property type="match status" value="1"/>
</dbReference>
<protein>
    <submittedName>
        <fullName evidence="1">Phosphonate C-P lyase system protein PhnH</fullName>
    </submittedName>
</protein>
<sequence>MVCTTEIQALRDRRYKSQILYPGKRRGLNMQNTVIVAGFADPVRDAQQTFRKVLKAMGEPGVIVSAYSPEALLHLYPSTFAVCQTLLDQQTTLWLSKEFSNPEIQHNLHFHTGMPLARHSMDAQFALAYAGEIATLDCFKKGTAEYPERNCTLILQVHTISESPSTDQNSTTLKLSGPGIETEHQIVIAGLSQAIIHYLTERPDPFPLGIDFIFTAEQSLVAIPRTTQLEVC</sequence>
<dbReference type="Pfam" id="PF05845">
    <property type="entry name" value="PhnH"/>
    <property type="match status" value="1"/>
</dbReference>
<dbReference type="EMBL" id="VMRY01000034">
    <property type="protein sequence ID" value="TVT55369.1"/>
    <property type="molecule type" value="Genomic_DNA"/>
</dbReference>
<dbReference type="AlphaFoldDB" id="A0A558D2Z4"/>